<dbReference type="GO" id="GO:0061631">
    <property type="term" value="F:ubiquitin conjugating enzyme activity"/>
    <property type="evidence" value="ECO:0007669"/>
    <property type="project" value="UniProtKB-EC"/>
</dbReference>
<evidence type="ECO:0000313" key="10">
    <source>
        <dbReference type="EMBL" id="CDH55607.1"/>
    </source>
</evidence>
<gene>
    <name evidence="10" type="ORF">LCOR_06731.1</name>
</gene>
<evidence type="ECO:0000256" key="2">
    <source>
        <dbReference type="ARBA" id="ARBA00004906"/>
    </source>
</evidence>
<feature type="domain" description="UBC core" evidence="9">
    <location>
        <begin position="1"/>
        <end position="148"/>
    </location>
</feature>
<evidence type="ECO:0000256" key="4">
    <source>
        <dbReference type="ARBA" id="ARBA00022741"/>
    </source>
</evidence>
<evidence type="ECO:0000259" key="9">
    <source>
        <dbReference type="PROSITE" id="PS50127"/>
    </source>
</evidence>
<comment type="caution">
    <text evidence="10">The sequence shown here is derived from an EMBL/GenBank/DDBJ whole genome shotgun (WGS) entry which is preliminary data.</text>
</comment>
<comment type="similarity">
    <text evidence="8">Belongs to the ubiquitin-conjugating enzyme family.</text>
</comment>
<dbReference type="InterPro" id="IPR050113">
    <property type="entry name" value="Ub_conjugating_enzyme"/>
</dbReference>
<sequence length="149" mass="16462">MALKRIQKELGDLNKNPPPGISAGPVGDDLFKWEGVIQGPVDSPYQGGRFKLDITFSPEYPFKPPTMKFTTKVYHPNIDDDGSICVDLLKADVWKPATRVAQALQAIASLLQNPNPDDALVGSIAEVYNTNRSKYNKTAMEYTKKYAMG</sequence>
<dbReference type="InterPro" id="IPR016135">
    <property type="entry name" value="UBQ-conjugating_enzyme/RWD"/>
</dbReference>
<dbReference type="FunFam" id="3.10.110.10:FF:000101">
    <property type="entry name" value="Ubiquitin-conjugating enzyme E2 D2"/>
    <property type="match status" value="1"/>
</dbReference>
<dbReference type="CDD" id="cd23815">
    <property type="entry name" value="UBCc_SpUBC14-like"/>
    <property type="match status" value="1"/>
</dbReference>
<name>A0A068S183_9FUNG</name>
<accession>A0A068S183</accession>
<keyword evidence="5 8" id="KW-0833">Ubl conjugation pathway</keyword>
<dbReference type="STRING" id="1263082.A0A068S183"/>
<dbReference type="AlphaFoldDB" id="A0A068S183"/>
<evidence type="ECO:0000256" key="3">
    <source>
        <dbReference type="ARBA" id="ARBA00022679"/>
    </source>
</evidence>
<dbReference type="Gene3D" id="3.10.110.10">
    <property type="entry name" value="Ubiquitin Conjugating Enzyme"/>
    <property type="match status" value="1"/>
</dbReference>
<feature type="active site" description="Glycyl thioester intermediate" evidence="7">
    <location>
        <position position="85"/>
    </location>
</feature>
<keyword evidence="4 8" id="KW-0547">Nucleotide-binding</keyword>
<dbReference type="VEuPathDB" id="FungiDB:LCOR_06731.1"/>
<evidence type="ECO:0000256" key="5">
    <source>
        <dbReference type="ARBA" id="ARBA00022786"/>
    </source>
</evidence>
<dbReference type="GO" id="GO:0005524">
    <property type="term" value="F:ATP binding"/>
    <property type="evidence" value="ECO:0007669"/>
    <property type="project" value="UniProtKB-UniRule"/>
</dbReference>
<dbReference type="PROSITE" id="PS00183">
    <property type="entry name" value="UBC_1"/>
    <property type="match status" value="1"/>
</dbReference>
<proteinExistence type="inferred from homology"/>
<dbReference type="InterPro" id="IPR023313">
    <property type="entry name" value="UBQ-conjugating_AS"/>
</dbReference>
<organism evidence="10 11">
    <name type="scientific">Lichtheimia corymbifera JMRC:FSU:9682</name>
    <dbReference type="NCBI Taxonomy" id="1263082"/>
    <lineage>
        <taxon>Eukaryota</taxon>
        <taxon>Fungi</taxon>
        <taxon>Fungi incertae sedis</taxon>
        <taxon>Mucoromycota</taxon>
        <taxon>Mucoromycotina</taxon>
        <taxon>Mucoromycetes</taxon>
        <taxon>Mucorales</taxon>
        <taxon>Lichtheimiaceae</taxon>
        <taxon>Lichtheimia</taxon>
    </lineage>
</organism>
<dbReference type="OrthoDB" id="9978460at2759"/>
<protein>
    <submittedName>
        <fullName evidence="10">Ubiquitin-conjugating enzyme e2 d4-like</fullName>
    </submittedName>
</protein>
<dbReference type="PANTHER" id="PTHR24067">
    <property type="entry name" value="UBIQUITIN-CONJUGATING ENZYME E2"/>
    <property type="match status" value="1"/>
</dbReference>
<dbReference type="SUPFAM" id="SSF54495">
    <property type="entry name" value="UBC-like"/>
    <property type="match status" value="1"/>
</dbReference>
<keyword evidence="3" id="KW-0808">Transferase</keyword>
<dbReference type="EMBL" id="CBTN010000030">
    <property type="protein sequence ID" value="CDH55607.1"/>
    <property type="molecule type" value="Genomic_DNA"/>
</dbReference>
<dbReference type="PROSITE" id="PS50127">
    <property type="entry name" value="UBC_2"/>
    <property type="match status" value="1"/>
</dbReference>
<evidence type="ECO:0000256" key="6">
    <source>
        <dbReference type="ARBA" id="ARBA00022840"/>
    </source>
</evidence>
<dbReference type="Proteomes" id="UP000027586">
    <property type="component" value="Unassembled WGS sequence"/>
</dbReference>
<evidence type="ECO:0000256" key="1">
    <source>
        <dbReference type="ARBA" id="ARBA00000485"/>
    </source>
</evidence>
<evidence type="ECO:0000313" key="11">
    <source>
        <dbReference type="Proteomes" id="UP000027586"/>
    </source>
</evidence>
<dbReference type="Pfam" id="PF00179">
    <property type="entry name" value="UQ_con"/>
    <property type="match status" value="1"/>
</dbReference>
<keyword evidence="11" id="KW-1185">Reference proteome</keyword>
<reference evidence="10" key="1">
    <citation type="submission" date="2013-08" db="EMBL/GenBank/DDBJ databases">
        <title>Gene expansion shapes genome architecture in the human pathogen Lichtheimia corymbifera: an evolutionary genomics analysis in the ancient terrestrial Mucorales (Mucoromycotina).</title>
        <authorList>
            <person name="Schwartze V.U."/>
            <person name="Winter S."/>
            <person name="Shelest E."/>
            <person name="Marcet-Houben M."/>
            <person name="Horn F."/>
            <person name="Wehner S."/>
            <person name="Hoffmann K."/>
            <person name="Riege K."/>
            <person name="Sammeth M."/>
            <person name="Nowrousian M."/>
            <person name="Valiante V."/>
            <person name="Linde J."/>
            <person name="Jacobsen I.D."/>
            <person name="Marz M."/>
            <person name="Brakhage A.A."/>
            <person name="Gabaldon T."/>
            <person name="Bocker S."/>
            <person name="Voigt K."/>
        </authorList>
    </citation>
    <scope>NUCLEOTIDE SEQUENCE [LARGE SCALE GENOMIC DNA]</scope>
    <source>
        <strain evidence="10">FSU 9682</strain>
    </source>
</reference>
<comment type="pathway">
    <text evidence="2">Protein modification; protein ubiquitination.</text>
</comment>
<dbReference type="SMART" id="SM00212">
    <property type="entry name" value="UBCc"/>
    <property type="match status" value="1"/>
</dbReference>
<evidence type="ECO:0000256" key="7">
    <source>
        <dbReference type="PROSITE-ProRule" id="PRU10133"/>
    </source>
</evidence>
<keyword evidence="6 8" id="KW-0067">ATP-binding</keyword>
<dbReference type="InterPro" id="IPR000608">
    <property type="entry name" value="UBC"/>
</dbReference>
<evidence type="ECO:0000256" key="8">
    <source>
        <dbReference type="RuleBase" id="RU362109"/>
    </source>
</evidence>
<comment type="catalytic activity">
    <reaction evidence="1">
        <text>S-ubiquitinyl-[E1 ubiquitin-activating enzyme]-L-cysteine + [E2 ubiquitin-conjugating enzyme]-L-cysteine = [E1 ubiquitin-activating enzyme]-L-cysteine + S-ubiquitinyl-[E2 ubiquitin-conjugating enzyme]-L-cysteine.</text>
        <dbReference type="EC" id="2.3.2.23"/>
    </reaction>
</comment>